<keyword evidence="1" id="KW-1133">Transmembrane helix</keyword>
<keyword evidence="1" id="KW-0472">Membrane</keyword>
<dbReference type="AlphaFoldDB" id="A0AA39V812"/>
<keyword evidence="3" id="KW-1185">Reference proteome</keyword>
<dbReference type="EMBL" id="JAFEKC020000013">
    <property type="protein sequence ID" value="KAK0511410.1"/>
    <property type="molecule type" value="Genomic_DNA"/>
</dbReference>
<sequence>MRIYLSVVLPAALLAVFQFTPVIRHTFRLYHRIAGYNIILLITCGNAGAIMVSIHAMGGDLPTQTFVGFLTLVTTCTFDLAVFNIKRLQIGQHRAWMLRTWFYLGFIVTLRIIQTIVAAIISLWPAATRYDVMDCAELAFIYHNSTALYTQFPACQPSNKVFAPDGQVVVKAHLAGAAGPNNAALEVSFAMAGFLALILHAVGVELYLRLTPRESERLRMVSYERQLERGMKNPGSAGLVVERFGDADVWVPRSFSVEGGESEVSK</sequence>
<keyword evidence="1" id="KW-0812">Transmembrane</keyword>
<dbReference type="InterPro" id="IPR018750">
    <property type="entry name" value="DUF2306_membrane"/>
</dbReference>
<evidence type="ECO:0000313" key="2">
    <source>
        <dbReference type="EMBL" id="KAK0511410.1"/>
    </source>
</evidence>
<protein>
    <submittedName>
        <fullName evidence="2">Uncharacterized protein</fullName>
    </submittedName>
</protein>
<evidence type="ECO:0000313" key="3">
    <source>
        <dbReference type="Proteomes" id="UP001166286"/>
    </source>
</evidence>
<dbReference type="Proteomes" id="UP001166286">
    <property type="component" value="Unassembled WGS sequence"/>
</dbReference>
<name>A0AA39V812_9LECA</name>
<evidence type="ECO:0000256" key="1">
    <source>
        <dbReference type="SAM" id="Phobius"/>
    </source>
</evidence>
<feature type="transmembrane region" description="Helical" evidence="1">
    <location>
        <begin position="6"/>
        <end position="23"/>
    </location>
</feature>
<feature type="transmembrane region" description="Helical" evidence="1">
    <location>
        <begin position="66"/>
        <end position="85"/>
    </location>
</feature>
<reference evidence="2" key="1">
    <citation type="submission" date="2023-03" db="EMBL/GenBank/DDBJ databases">
        <title>Complete genome of Cladonia borealis.</title>
        <authorList>
            <person name="Park H."/>
        </authorList>
    </citation>
    <scope>NUCLEOTIDE SEQUENCE</scope>
    <source>
        <strain evidence="2">ANT050790</strain>
    </source>
</reference>
<organism evidence="2 3">
    <name type="scientific">Cladonia borealis</name>
    <dbReference type="NCBI Taxonomy" id="184061"/>
    <lineage>
        <taxon>Eukaryota</taxon>
        <taxon>Fungi</taxon>
        <taxon>Dikarya</taxon>
        <taxon>Ascomycota</taxon>
        <taxon>Pezizomycotina</taxon>
        <taxon>Lecanoromycetes</taxon>
        <taxon>OSLEUM clade</taxon>
        <taxon>Lecanoromycetidae</taxon>
        <taxon>Lecanorales</taxon>
        <taxon>Lecanorineae</taxon>
        <taxon>Cladoniaceae</taxon>
        <taxon>Cladonia</taxon>
    </lineage>
</organism>
<feature type="transmembrane region" description="Helical" evidence="1">
    <location>
        <begin position="189"/>
        <end position="210"/>
    </location>
</feature>
<dbReference type="Pfam" id="PF10067">
    <property type="entry name" value="DUF2306"/>
    <property type="match status" value="1"/>
</dbReference>
<accession>A0AA39V812</accession>
<feature type="transmembrane region" description="Helical" evidence="1">
    <location>
        <begin position="101"/>
        <end position="124"/>
    </location>
</feature>
<proteinExistence type="predicted"/>
<feature type="transmembrane region" description="Helical" evidence="1">
    <location>
        <begin position="35"/>
        <end position="54"/>
    </location>
</feature>
<gene>
    <name evidence="2" type="ORF">JMJ35_005983</name>
</gene>
<comment type="caution">
    <text evidence="2">The sequence shown here is derived from an EMBL/GenBank/DDBJ whole genome shotgun (WGS) entry which is preliminary data.</text>
</comment>